<keyword evidence="12 13" id="KW-0472">Membrane</keyword>
<comment type="caution">
    <text evidence="15">The sequence shown here is derived from an EMBL/GenBank/DDBJ whole genome shotgun (WGS) entry which is preliminary data.</text>
</comment>
<sequence length="220" mass="24633">MENFFDQFLAYELEEIPYVVAVLLIAFTIHEFSHAYVAYKFGDPTAKEQGRVTLNPVSHIDPLGTLLLLIAGFGWARPVPVNRFNFKRPRLAGILVSFAGPLSNLLIAAIGFIIWYSLVGAGQDASGPAYTFFNMLIQINIVLFVFNLLPLPPLDGYHILQDLAPTNIRAKMIQFEAYGALIFLILVITPLDQYTIQPIFQVILPTVIHGMNDFFAGLFR</sequence>
<keyword evidence="6 13" id="KW-0812">Transmembrane</keyword>
<evidence type="ECO:0000256" key="6">
    <source>
        <dbReference type="ARBA" id="ARBA00022692"/>
    </source>
</evidence>
<feature type="domain" description="Peptidase M50" evidence="14">
    <location>
        <begin position="19"/>
        <end position="182"/>
    </location>
</feature>
<evidence type="ECO:0000256" key="9">
    <source>
        <dbReference type="ARBA" id="ARBA00022833"/>
    </source>
</evidence>
<evidence type="ECO:0000256" key="12">
    <source>
        <dbReference type="ARBA" id="ARBA00023136"/>
    </source>
</evidence>
<keyword evidence="4" id="KW-1003">Cell membrane</keyword>
<evidence type="ECO:0000256" key="8">
    <source>
        <dbReference type="ARBA" id="ARBA00022801"/>
    </source>
</evidence>
<evidence type="ECO:0000256" key="5">
    <source>
        <dbReference type="ARBA" id="ARBA00022670"/>
    </source>
</evidence>
<dbReference type="AlphaFoldDB" id="A0A372LAP4"/>
<evidence type="ECO:0000256" key="13">
    <source>
        <dbReference type="SAM" id="Phobius"/>
    </source>
</evidence>
<dbReference type="OrthoDB" id="9800627at2"/>
<dbReference type="PANTHER" id="PTHR35864:SF1">
    <property type="entry name" value="ZINC METALLOPROTEASE YWHC-RELATED"/>
    <property type="match status" value="1"/>
</dbReference>
<feature type="transmembrane region" description="Helical" evidence="13">
    <location>
        <begin position="130"/>
        <end position="151"/>
    </location>
</feature>
<comment type="cofactor">
    <cofactor evidence="1">
        <name>Zn(2+)</name>
        <dbReference type="ChEBI" id="CHEBI:29105"/>
    </cofactor>
</comment>
<dbReference type="CDD" id="cd06158">
    <property type="entry name" value="S2P-M50_like_1"/>
    <property type="match status" value="1"/>
</dbReference>
<reference evidence="15 16" key="1">
    <citation type="submission" date="2018-08" db="EMBL/GenBank/DDBJ databases">
        <title>Bacillus chawlae sp. nov., Bacillus glennii sp. nov., and Bacillus saganii sp. nov. Isolated from the Vehicle Assembly Building at Kennedy Space Center where the Viking Spacecraft were Assembled.</title>
        <authorList>
            <person name="Seuylemezian A."/>
            <person name="Vaishampayan P."/>
        </authorList>
    </citation>
    <scope>NUCLEOTIDE SEQUENCE [LARGE SCALE GENOMIC DNA]</scope>
    <source>
        <strain evidence="15 16">V44-8</strain>
    </source>
</reference>
<dbReference type="PANTHER" id="PTHR35864">
    <property type="entry name" value="ZINC METALLOPROTEASE MJ0611-RELATED"/>
    <property type="match status" value="1"/>
</dbReference>
<comment type="similarity">
    <text evidence="3">Belongs to the peptidase M50B family.</text>
</comment>
<dbReference type="Pfam" id="PF02163">
    <property type="entry name" value="Peptidase_M50"/>
    <property type="match status" value="1"/>
</dbReference>
<dbReference type="InterPro" id="IPR008915">
    <property type="entry name" value="Peptidase_M50"/>
</dbReference>
<evidence type="ECO:0000256" key="7">
    <source>
        <dbReference type="ARBA" id="ARBA00022723"/>
    </source>
</evidence>
<keyword evidence="9" id="KW-0862">Zinc</keyword>
<dbReference type="InterPro" id="IPR052348">
    <property type="entry name" value="Metallopeptidase_M50B"/>
</dbReference>
<keyword evidence="5 15" id="KW-0645">Protease</keyword>
<name>A0A372LAP4_9BACI</name>
<evidence type="ECO:0000256" key="11">
    <source>
        <dbReference type="ARBA" id="ARBA00023049"/>
    </source>
</evidence>
<feature type="transmembrane region" description="Helical" evidence="13">
    <location>
        <begin position="91"/>
        <end position="118"/>
    </location>
</feature>
<dbReference type="GO" id="GO:0008237">
    <property type="term" value="F:metallopeptidase activity"/>
    <property type="evidence" value="ECO:0007669"/>
    <property type="project" value="UniProtKB-KW"/>
</dbReference>
<protein>
    <submittedName>
        <fullName evidence="15">Site-2 protease family protein</fullName>
    </submittedName>
</protein>
<evidence type="ECO:0000256" key="10">
    <source>
        <dbReference type="ARBA" id="ARBA00022989"/>
    </source>
</evidence>
<dbReference type="InterPro" id="IPR044537">
    <property type="entry name" value="Rip2-like"/>
</dbReference>
<dbReference type="GO" id="GO:0006508">
    <property type="term" value="P:proteolysis"/>
    <property type="evidence" value="ECO:0007669"/>
    <property type="project" value="UniProtKB-KW"/>
</dbReference>
<proteinExistence type="inferred from homology"/>
<comment type="subcellular location">
    <subcellularLocation>
        <location evidence="2">Cell membrane</location>
        <topology evidence="2">Multi-pass membrane protein</topology>
    </subcellularLocation>
</comment>
<evidence type="ECO:0000256" key="1">
    <source>
        <dbReference type="ARBA" id="ARBA00001947"/>
    </source>
</evidence>
<evidence type="ECO:0000256" key="4">
    <source>
        <dbReference type="ARBA" id="ARBA00022475"/>
    </source>
</evidence>
<dbReference type="GO" id="GO:0046872">
    <property type="term" value="F:metal ion binding"/>
    <property type="evidence" value="ECO:0007669"/>
    <property type="project" value="UniProtKB-KW"/>
</dbReference>
<keyword evidence="8" id="KW-0378">Hydrolase</keyword>
<organism evidence="15 16">
    <name type="scientific">Peribacillus glennii</name>
    <dbReference type="NCBI Taxonomy" id="2303991"/>
    <lineage>
        <taxon>Bacteria</taxon>
        <taxon>Bacillati</taxon>
        <taxon>Bacillota</taxon>
        <taxon>Bacilli</taxon>
        <taxon>Bacillales</taxon>
        <taxon>Bacillaceae</taxon>
        <taxon>Peribacillus</taxon>
    </lineage>
</organism>
<evidence type="ECO:0000313" key="15">
    <source>
        <dbReference type="EMBL" id="RFU62369.1"/>
    </source>
</evidence>
<evidence type="ECO:0000256" key="2">
    <source>
        <dbReference type="ARBA" id="ARBA00004651"/>
    </source>
</evidence>
<dbReference type="RefSeq" id="WP_117323265.1">
    <property type="nucleotide sequence ID" value="NZ_QVTD01000010.1"/>
</dbReference>
<keyword evidence="10 13" id="KW-1133">Transmembrane helix</keyword>
<gene>
    <name evidence="15" type="ORF">D0466_14410</name>
</gene>
<feature type="transmembrane region" description="Helical" evidence="13">
    <location>
        <begin position="16"/>
        <end position="39"/>
    </location>
</feature>
<keyword evidence="11" id="KW-0482">Metalloprotease</keyword>
<evidence type="ECO:0000256" key="3">
    <source>
        <dbReference type="ARBA" id="ARBA00007931"/>
    </source>
</evidence>
<accession>A0A372LAP4</accession>
<evidence type="ECO:0000313" key="16">
    <source>
        <dbReference type="Proteomes" id="UP000262939"/>
    </source>
</evidence>
<evidence type="ECO:0000259" key="14">
    <source>
        <dbReference type="Pfam" id="PF02163"/>
    </source>
</evidence>
<feature type="transmembrane region" description="Helical" evidence="13">
    <location>
        <begin position="172"/>
        <end position="191"/>
    </location>
</feature>
<keyword evidence="16" id="KW-1185">Reference proteome</keyword>
<keyword evidence="7" id="KW-0479">Metal-binding</keyword>
<dbReference type="Proteomes" id="UP000262939">
    <property type="component" value="Unassembled WGS sequence"/>
</dbReference>
<dbReference type="EMBL" id="QVTD01000010">
    <property type="protein sequence ID" value="RFU62369.1"/>
    <property type="molecule type" value="Genomic_DNA"/>
</dbReference>
<dbReference type="GO" id="GO:0005886">
    <property type="term" value="C:plasma membrane"/>
    <property type="evidence" value="ECO:0007669"/>
    <property type="project" value="UniProtKB-SubCell"/>
</dbReference>